<reference evidence="1" key="1">
    <citation type="journal article" date="2023" name="Front. Mar. Sci.">
        <title>A new Merluccius polli reference genome to investigate the effects of global change in West African waters.</title>
        <authorList>
            <person name="Mateo J.L."/>
            <person name="Blanco-Fernandez C."/>
            <person name="Garcia-Vazquez E."/>
            <person name="Machado-Schiaffino G."/>
        </authorList>
    </citation>
    <scope>NUCLEOTIDE SEQUENCE</scope>
    <source>
        <strain evidence="1">C29</strain>
        <tissue evidence="1">Fin</tissue>
    </source>
</reference>
<proteinExistence type="predicted"/>
<organism evidence="1 2">
    <name type="scientific">Merluccius polli</name>
    <name type="common">Benguela hake</name>
    <name type="synonym">Merluccius cadenati</name>
    <dbReference type="NCBI Taxonomy" id="89951"/>
    <lineage>
        <taxon>Eukaryota</taxon>
        <taxon>Metazoa</taxon>
        <taxon>Chordata</taxon>
        <taxon>Craniata</taxon>
        <taxon>Vertebrata</taxon>
        <taxon>Euteleostomi</taxon>
        <taxon>Actinopterygii</taxon>
        <taxon>Neopterygii</taxon>
        <taxon>Teleostei</taxon>
        <taxon>Neoteleostei</taxon>
        <taxon>Acanthomorphata</taxon>
        <taxon>Zeiogadaria</taxon>
        <taxon>Gadariae</taxon>
        <taxon>Gadiformes</taxon>
        <taxon>Gadoidei</taxon>
        <taxon>Merlucciidae</taxon>
        <taxon>Merluccius</taxon>
    </lineage>
</organism>
<dbReference type="EMBL" id="JAOPHQ010001848">
    <property type="protein sequence ID" value="KAK0149126.1"/>
    <property type="molecule type" value="Genomic_DNA"/>
</dbReference>
<accession>A0AA47MZW3</accession>
<evidence type="ECO:0000313" key="2">
    <source>
        <dbReference type="Proteomes" id="UP001174136"/>
    </source>
</evidence>
<dbReference type="Proteomes" id="UP001174136">
    <property type="component" value="Unassembled WGS sequence"/>
</dbReference>
<dbReference type="AlphaFoldDB" id="A0AA47MZW3"/>
<protein>
    <submittedName>
        <fullName evidence="1">Uncharacterized protein</fullName>
    </submittedName>
</protein>
<gene>
    <name evidence="1" type="ORF">N1851_010353</name>
</gene>
<sequence length="151" mass="17501">MLAPTNFYSTLPNLGENPIDYWIRLNKAADVTEEGLKQQGRLMDNMGGEIAKMFVKHCPDPEFASVFKYKQIHKWTPKEIQMRVDEYQREQSIRAKGHIPLSCLRTNYRFPLLCSSPRGRFPLLYYRASCLQVNSRVVMLCSVRCQCSGSF</sequence>
<name>A0AA47MZW3_MERPO</name>
<keyword evidence="2" id="KW-1185">Reference proteome</keyword>
<evidence type="ECO:0000313" key="1">
    <source>
        <dbReference type="EMBL" id="KAK0149126.1"/>
    </source>
</evidence>
<comment type="caution">
    <text evidence="1">The sequence shown here is derived from an EMBL/GenBank/DDBJ whole genome shotgun (WGS) entry which is preliminary data.</text>
</comment>